<dbReference type="InterPro" id="IPR001845">
    <property type="entry name" value="HTH_ArsR_DNA-bd_dom"/>
</dbReference>
<keyword evidence="3" id="KW-0804">Transcription</keyword>
<proteinExistence type="predicted"/>
<evidence type="ECO:0000256" key="3">
    <source>
        <dbReference type="ARBA" id="ARBA00023163"/>
    </source>
</evidence>
<sequence length="101" mass="11296">MNKKKGIITMNNVLEVKQDDVELLKVMSHPVRIQIVSHLTKNGKTNVTELVGLLDLPQSTISQHLTKLKTNKIVQAERRGLEVYYCTVSNKANKIVSIVAS</sequence>
<gene>
    <name evidence="5" type="ORF">BK784_21160</name>
</gene>
<evidence type="ECO:0000256" key="2">
    <source>
        <dbReference type="ARBA" id="ARBA00023125"/>
    </source>
</evidence>
<dbReference type="InterPro" id="IPR051011">
    <property type="entry name" value="Metal_resp_trans_reg"/>
</dbReference>
<evidence type="ECO:0000256" key="1">
    <source>
        <dbReference type="ARBA" id="ARBA00023015"/>
    </source>
</evidence>
<keyword evidence="2" id="KW-0238">DNA-binding</keyword>
<organism evidence="5 6">
    <name type="scientific">Bacillus thuringiensis subsp. medellin</name>
    <dbReference type="NCBI Taxonomy" id="79672"/>
    <lineage>
        <taxon>Bacteria</taxon>
        <taxon>Bacillati</taxon>
        <taxon>Bacillota</taxon>
        <taxon>Bacilli</taxon>
        <taxon>Bacillales</taxon>
        <taxon>Bacillaceae</taxon>
        <taxon>Bacillus</taxon>
        <taxon>Bacillus cereus group</taxon>
    </lineage>
</organism>
<name>A0A9X6REA7_BACTV</name>
<accession>A0A9X6REA7</accession>
<dbReference type="PRINTS" id="PR00778">
    <property type="entry name" value="HTHARSR"/>
</dbReference>
<reference evidence="5 6" key="1">
    <citation type="submission" date="2016-10" db="EMBL/GenBank/DDBJ databases">
        <title>Comparative genomics of Bacillus thuringiensis reveals a path to pathogens against multiple invertebrate hosts.</title>
        <authorList>
            <person name="Zheng J."/>
            <person name="Gao Q."/>
            <person name="Liu H."/>
            <person name="Peng D."/>
            <person name="Ruan L."/>
            <person name="Sun M."/>
        </authorList>
    </citation>
    <scope>NUCLEOTIDE SEQUENCE [LARGE SCALE GENOMIC DNA]</scope>
    <source>
        <strain evidence="5">T30001</strain>
    </source>
</reference>
<dbReference type="PANTHER" id="PTHR43132">
    <property type="entry name" value="ARSENICAL RESISTANCE OPERON REPRESSOR ARSR-RELATED"/>
    <property type="match status" value="1"/>
</dbReference>
<dbReference type="InterPro" id="IPR036390">
    <property type="entry name" value="WH_DNA-bd_sf"/>
</dbReference>
<evidence type="ECO:0000259" key="4">
    <source>
        <dbReference type="PROSITE" id="PS50987"/>
    </source>
</evidence>
<dbReference type="CDD" id="cd00090">
    <property type="entry name" value="HTH_ARSR"/>
    <property type="match status" value="1"/>
</dbReference>
<dbReference type="Proteomes" id="UP000195160">
    <property type="component" value="Unassembled WGS sequence"/>
</dbReference>
<dbReference type="AlphaFoldDB" id="A0A9X6REA7"/>
<dbReference type="GO" id="GO:0003677">
    <property type="term" value="F:DNA binding"/>
    <property type="evidence" value="ECO:0007669"/>
    <property type="project" value="UniProtKB-KW"/>
</dbReference>
<dbReference type="InterPro" id="IPR011991">
    <property type="entry name" value="ArsR-like_HTH"/>
</dbReference>
<evidence type="ECO:0000313" key="6">
    <source>
        <dbReference type="Proteomes" id="UP000195160"/>
    </source>
</evidence>
<dbReference type="InterPro" id="IPR036388">
    <property type="entry name" value="WH-like_DNA-bd_sf"/>
</dbReference>
<dbReference type="PANTHER" id="PTHR43132:SF2">
    <property type="entry name" value="ARSENICAL RESISTANCE OPERON REPRESSOR ARSR-RELATED"/>
    <property type="match status" value="1"/>
</dbReference>
<comment type="caution">
    <text evidence="5">The sequence shown here is derived from an EMBL/GenBank/DDBJ whole genome shotgun (WGS) entry which is preliminary data.</text>
</comment>
<protein>
    <submittedName>
        <fullName evidence="5">Transcriptional regulator</fullName>
    </submittedName>
</protein>
<dbReference type="Pfam" id="PF01022">
    <property type="entry name" value="HTH_5"/>
    <property type="match status" value="1"/>
</dbReference>
<dbReference type="SUPFAM" id="SSF46785">
    <property type="entry name" value="Winged helix' DNA-binding domain"/>
    <property type="match status" value="1"/>
</dbReference>
<dbReference type="GO" id="GO:0003700">
    <property type="term" value="F:DNA-binding transcription factor activity"/>
    <property type="evidence" value="ECO:0007669"/>
    <property type="project" value="InterPro"/>
</dbReference>
<dbReference type="PROSITE" id="PS50987">
    <property type="entry name" value="HTH_ARSR_2"/>
    <property type="match status" value="1"/>
</dbReference>
<keyword evidence="1" id="KW-0805">Transcription regulation</keyword>
<evidence type="ECO:0000313" key="5">
    <source>
        <dbReference type="EMBL" id="OUB94129.1"/>
    </source>
</evidence>
<dbReference type="NCBIfam" id="NF033788">
    <property type="entry name" value="HTH_metalloreg"/>
    <property type="match status" value="1"/>
</dbReference>
<feature type="domain" description="HTH arsR-type" evidence="4">
    <location>
        <begin position="10"/>
        <end position="101"/>
    </location>
</feature>
<dbReference type="EMBL" id="MOOV01000167">
    <property type="protein sequence ID" value="OUB94129.1"/>
    <property type="molecule type" value="Genomic_DNA"/>
</dbReference>
<dbReference type="Gene3D" id="1.10.10.10">
    <property type="entry name" value="Winged helix-like DNA-binding domain superfamily/Winged helix DNA-binding domain"/>
    <property type="match status" value="1"/>
</dbReference>
<dbReference type="SMART" id="SM00418">
    <property type="entry name" value="HTH_ARSR"/>
    <property type="match status" value="1"/>
</dbReference>